<dbReference type="Gene3D" id="2.40.50.140">
    <property type="entry name" value="Nucleic acid-binding proteins"/>
    <property type="match status" value="1"/>
</dbReference>
<dbReference type="RefSeq" id="WP_191181155.1">
    <property type="nucleotide sequence ID" value="NZ_JACXXP010000040.1"/>
</dbReference>
<dbReference type="SUPFAM" id="SSF50249">
    <property type="entry name" value="Nucleic acid-binding proteins"/>
    <property type="match status" value="1"/>
</dbReference>
<keyword evidence="4" id="KW-1185">Reference proteome</keyword>
<dbReference type="InterPro" id="IPR000424">
    <property type="entry name" value="Primosome_PriB/ssb"/>
</dbReference>
<dbReference type="InterPro" id="IPR012340">
    <property type="entry name" value="NA-bd_OB-fold"/>
</dbReference>
<sequence>MYTLTFTGHLVADATYSQLEKERSPINFTVAINFPNKKNPEYKRCVYWIQSKENPEILNRLKKGEGVTVHCNYCDTTSYENDKGIQYTTTEYVDQLVLHKSYPKDESSGPEERESTEGI</sequence>
<evidence type="ECO:0000256" key="1">
    <source>
        <dbReference type="ARBA" id="ARBA00023125"/>
    </source>
</evidence>
<protein>
    <submittedName>
        <fullName evidence="3">Single-stranded DNA-binding protein</fullName>
    </submittedName>
</protein>
<dbReference type="GO" id="GO:0003677">
    <property type="term" value="F:DNA binding"/>
    <property type="evidence" value="ECO:0007669"/>
    <property type="project" value="UniProtKB-KW"/>
</dbReference>
<keyword evidence="1 3" id="KW-0238">DNA-binding</keyword>
<evidence type="ECO:0000313" key="4">
    <source>
        <dbReference type="Proteomes" id="UP000603715"/>
    </source>
</evidence>
<comment type="caution">
    <text evidence="3">The sequence shown here is derived from an EMBL/GenBank/DDBJ whole genome shotgun (WGS) entry which is preliminary data.</text>
</comment>
<organism evidence="3 4">
    <name type="scientific">Chryseobacterium muglaense</name>
    <dbReference type="NCBI Taxonomy" id="2893752"/>
    <lineage>
        <taxon>Bacteria</taxon>
        <taxon>Pseudomonadati</taxon>
        <taxon>Bacteroidota</taxon>
        <taxon>Flavobacteriia</taxon>
        <taxon>Flavobacteriales</taxon>
        <taxon>Weeksellaceae</taxon>
        <taxon>Chryseobacterium group</taxon>
        <taxon>Chryseobacterium</taxon>
    </lineage>
</organism>
<evidence type="ECO:0000313" key="3">
    <source>
        <dbReference type="EMBL" id="MBD3906776.1"/>
    </source>
</evidence>
<evidence type="ECO:0000256" key="2">
    <source>
        <dbReference type="SAM" id="MobiDB-lite"/>
    </source>
</evidence>
<dbReference type="EMBL" id="JACXXP010000040">
    <property type="protein sequence ID" value="MBD3906776.1"/>
    <property type="molecule type" value="Genomic_DNA"/>
</dbReference>
<dbReference type="Pfam" id="PF00436">
    <property type="entry name" value="SSB"/>
    <property type="match status" value="1"/>
</dbReference>
<reference evidence="4" key="1">
    <citation type="submission" date="2023-07" db="EMBL/GenBank/DDBJ databases">
        <title>Description of novel Chryseobacterium sp. strain C-2.</title>
        <authorList>
            <person name="Saticioglu I.B."/>
        </authorList>
    </citation>
    <scope>NUCLEOTIDE SEQUENCE [LARGE SCALE GENOMIC DNA]</scope>
    <source>
        <strain evidence="4">C-2</strain>
    </source>
</reference>
<accession>A0ABR8MA37</accession>
<feature type="region of interest" description="Disordered" evidence="2">
    <location>
        <begin position="100"/>
        <end position="119"/>
    </location>
</feature>
<gene>
    <name evidence="3" type="ORF">IEW27_19510</name>
</gene>
<proteinExistence type="predicted"/>
<feature type="compositionally biased region" description="Basic and acidic residues" evidence="2">
    <location>
        <begin position="102"/>
        <end position="119"/>
    </location>
</feature>
<dbReference type="Proteomes" id="UP000603715">
    <property type="component" value="Unassembled WGS sequence"/>
</dbReference>
<name>A0ABR8MA37_9FLAO</name>